<accession>A0AAW7XAW7</accession>
<dbReference type="Gene3D" id="1.20.120.450">
    <property type="entry name" value="dinb family like domain"/>
    <property type="match status" value="1"/>
</dbReference>
<reference evidence="6" key="1">
    <citation type="submission" date="2023-07" db="EMBL/GenBank/DDBJ databases">
        <title>Genome content predicts the carbon catabolic preferences of heterotrophic bacteria.</title>
        <authorList>
            <person name="Gralka M."/>
        </authorList>
    </citation>
    <scope>NUCLEOTIDE SEQUENCE</scope>
    <source>
        <strain evidence="6">I3M17_2</strain>
    </source>
</reference>
<dbReference type="Proteomes" id="UP001169760">
    <property type="component" value="Unassembled WGS sequence"/>
</dbReference>
<dbReference type="InterPro" id="IPR016187">
    <property type="entry name" value="CTDL_fold"/>
</dbReference>
<dbReference type="SUPFAM" id="SSF109854">
    <property type="entry name" value="DinB/YfiT-like putative metalloenzymes"/>
    <property type="match status" value="1"/>
</dbReference>
<proteinExistence type="predicted"/>
<dbReference type="Pfam" id="PF12867">
    <property type="entry name" value="DinB_2"/>
    <property type="match status" value="1"/>
</dbReference>
<dbReference type="GO" id="GO:0052699">
    <property type="term" value="P:ergothioneine biosynthetic process"/>
    <property type="evidence" value="ECO:0007669"/>
    <property type="project" value="InterPro"/>
</dbReference>
<dbReference type="AlphaFoldDB" id="A0AAW7XAW7"/>
<feature type="domain" description="Sulfatase-modifying factor enzyme-like" evidence="4">
    <location>
        <begin position="196"/>
        <end position="435"/>
    </location>
</feature>
<evidence type="ECO:0000313" key="7">
    <source>
        <dbReference type="Proteomes" id="UP001169760"/>
    </source>
</evidence>
<comment type="pathway">
    <text evidence="3">Amino-acid biosynthesis; ergothioneine biosynthesis.</text>
</comment>
<keyword evidence="1" id="KW-0560">Oxidoreductase</keyword>
<dbReference type="InterPro" id="IPR024775">
    <property type="entry name" value="DinB-like"/>
</dbReference>
<dbReference type="InterPro" id="IPR042095">
    <property type="entry name" value="SUMF_sf"/>
</dbReference>
<gene>
    <name evidence="6" type="primary">egtB</name>
    <name evidence="6" type="ORF">Q4521_14340</name>
</gene>
<feature type="domain" description="DinB-like" evidence="5">
    <location>
        <begin position="27"/>
        <end position="142"/>
    </location>
</feature>
<organism evidence="6 7">
    <name type="scientific">Saccharophagus degradans</name>
    <dbReference type="NCBI Taxonomy" id="86304"/>
    <lineage>
        <taxon>Bacteria</taxon>
        <taxon>Pseudomonadati</taxon>
        <taxon>Pseudomonadota</taxon>
        <taxon>Gammaproteobacteria</taxon>
        <taxon>Cellvibrionales</taxon>
        <taxon>Cellvibrionaceae</taxon>
        <taxon>Saccharophagus</taxon>
    </lineage>
</organism>
<comment type="caution">
    <text evidence="6">The sequence shown here is derived from an EMBL/GenBank/DDBJ whole genome shotgun (WGS) entry which is preliminary data.</text>
</comment>
<sequence>MTTKQDKSDTSAHVHATHVHAVLLERLLAVRKRTEQLCQTLSDADATAQSMDDASPAKWHLAHTSWFFEEFLFAPALGDQARFHPRYSYLFNSYYDGVGNRHARPQRGLLTRPSLAEILEYRAHVDNLFATLFASLTPQQFSLIELGIAHEQQHQELLLTDILHLFSHNPLAPALQPQVAAPLAAIASNTTPPLNWVTFEGGLIDIGAAATHFCFDCELPKHKQYLTPFALASRTVTNREWLAFINDGGYSNPLVWLSDGYATAVKNNWRAPLYWQQQADGEWHTFTLHGASPLQLDAPVCHISFYEADAFARWAGARLPTEAEWEHAAGNSAVEGNFANSDLIMPKPQKPAAKKNVLTGMFGDVWEWTASAFAPYPNFKVAEGAVGEYNGKFMSGQMVLRGGSCATPPDHMRASYRNFFHPDKRWQFSGLRLAKHAN</sequence>
<dbReference type="InterPro" id="IPR051043">
    <property type="entry name" value="Sulfatase_Mod_Factor_Kinase"/>
</dbReference>
<dbReference type="EMBL" id="JAUOPB010000010">
    <property type="protein sequence ID" value="MDO6423658.1"/>
    <property type="molecule type" value="Genomic_DNA"/>
</dbReference>
<evidence type="ECO:0000259" key="5">
    <source>
        <dbReference type="Pfam" id="PF12867"/>
    </source>
</evidence>
<evidence type="ECO:0000256" key="2">
    <source>
        <dbReference type="ARBA" id="ARBA00023004"/>
    </source>
</evidence>
<evidence type="ECO:0000259" key="4">
    <source>
        <dbReference type="Pfam" id="PF03781"/>
    </source>
</evidence>
<dbReference type="SUPFAM" id="SSF56436">
    <property type="entry name" value="C-type lectin-like"/>
    <property type="match status" value="1"/>
</dbReference>
<dbReference type="PANTHER" id="PTHR23150:SF36">
    <property type="entry name" value="HERCYNINE OXYGENASE"/>
    <property type="match status" value="1"/>
</dbReference>
<dbReference type="InterPro" id="IPR017806">
    <property type="entry name" value="EgtB"/>
</dbReference>
<dbReference type="Pfam" id="PF03781">
    <property type="entry name" value="FGE-sulfatase"/>
    <property type="match status" value="1"/>
</dbReference>
<dbReference type="InterPro" id="IPR034660">
    <property type="entry name" value="DinB/YfiT-like"/>
</dbReference>
<protein>
    <submittedName>
        <fullName evidence="6">Ergothioneine biosynthesis protein EgtB</fullName>
    </submittedName>
</protein>
<name>A0AAW7XAW7_9GAMM</name>
<evidence type="ECO:0000313" key="6">
    <source>
        <dbReference type="EMBL" id="MDO6423658.1"/>
    </source>
</evidence>
<dbReference type="PANTHER" id="PTHR23150">
    <property type="entry name" value="SULFATASE MODIFYING FACTOR 1, 2"/>
    <property type="match status" value="1"/>
</dbReference>
<evidence type="ECO:0000256" key="3">
    <source>
        <dbReference type="ARBA" id="ARBA00037882"/>
    </source>
</evidence>
<dbReference type="RefSeq" id="WP_303493254.1">
    <property type="nucleotide sequence ID" value="NZ_JAUOPB010000010.1"/>
</dbReference>
<dbReference type="Gene3D" id="3.90.1580.10">
    <property type="entry name" value="paralog of FGE (formylglycine-generating enzyme)"/>
    <property type="match status" value="1"/>
</dbReference>
<dbReference type="InterPro" id="IPR005532">
    <property type="entry name" value="SUMF_dom"/>
</dbReference>
<dbReference type="NCBIfam" id="TIGR03440">
    <property type="entry name" value="egtB_TIGR03440"/>
    <property type="match status" value="1"/>
</dbReference>
<evidence type="ECO:0000256" key="1">
    <source>
        <dbReference type="ARBA" id="ARBA00023002"/>
    </source>
</evidence>
<keyword evidence="2" id="KW-0408">Iron</keyword>